<proteinExistence type="predicted"/>
<feature type="domain" description="Sushi" evidence="8">
    <location>
        <begin position="3"/>
        <end position="61"/>
    </location>
</feature>
<keyword evidence="3" id="KW-0677">Repeat</keyword>
<evidence type="ECO:0000313" key="10">
    <source>
        <dbReference type="Proteomes" id="UP001177744"/>
    </source>
</evidence>
<accession>A0AA40HDV8</accession>
<evidence type="ECO:0000256" key="2">
    <source>
        <dbReference type="ARBA" id="ARBA00022729"/>
    </source>
</evidence>
<dbReference type="Pfam" id="PF00084">
    <property type="entry name" value="Sushi"/>
    <property type="match status" value="2"/>
</dbReference>
<dbReference type="InterPro" id="IPR035976">
    <property type="entry name" value="Sushi/SCR/CCP_sf"/>
</dbReference>
<feature type="compositionally biased region" description="Basic and acidic residues" evidence="6">
    <location>
        <begin position="164"/>
        <end position="173"/>
    </location>
</feature>
<organism evidence="9 10">
    <name type="scientific">Cnephaeus nilssonii</name>
    <name type="common">Northern bat</name>
    <name type="synonym">Eptesicus nilssonii</name>
    <dbReference type="NCBI Taxonomy" id="3371016"/>
    <lineage>
        <taxon>Eukaryota</taxon>
        <taxon>Metazoa</taxon>
        <taxon>Chordata</taxon>
        <taxon>Craniata</taxon>
        <taxon>Vertebrata</taxon>
        <taxon>Euteleostomi</taxon>
        <taxon>Mammalia</taxon>
        <taxon>Eutheria</taxon>
        <taxon>Laurasiatheria</taxon>
        <taxon>Chiroptera</taxon>
        <taxon>Yangochiroptera</taxon>
        <taxon>Vespertilionidae</taxon>
        <taxon>Cnephaeus</taxon>
    </lineage>
</organism>
<dbReference type="SMART" id="SM00032">
    <property type="entry name" value="CCP"/>
    <property type="match status" value="2"/>
</dbReference>
<comment type="caution">
    <text evidence="5">Lacks conserved residue(s) required for the propagation of feature annotation.</text>
</comment>
<dbReference type="InterPro" id="IPR000436">
    <property type="entry name" value="Sushi_SCR_CCP_dom"/>
</dbReference>
<dbReference type="EMBL" id="JAULJE010000022">
    <property type="protein sequence ID" value="KAK1329359.1"/>
    <property type="molecule type" value="Genomic_DNA"/>
</dbReference>
<keyword evidence="10" id="KW-1185">Reference proteome</keyword>
<sequence length="242" mass="26830">MEDACPPPPKIHNGRHTGGRPLCILGGVNYTCDPGYLLVGKAFLFCTHEGNWSQVYHYCKEVKCSLPEFTNGIWKELDMSQEFRYGDNVTLECKDGYALEGSPQSQCQADSTWDPPLATCTSTSGRHNARIIGIVSGVVLFIISIIVSCWMILKRKKSNTDAKSKEVDIHLHPPEGSSDHAQSLQTNEEPSSSMRHLLLGSLGIPADLPENEGFWQDANHTSPPPWEPPFFLELRWGAFDGS</sequence>
<feature type="transmembrane region" description="Helical" evidence="7">
    <location>
        <begin position="131"/>
        <end position="153"/>
    </location>
</feature>
<dbReference type="PROSITE" id="PS50923">
    <property type="entry name" value="SUSHI"/>
    <property type="match status" value="2"/>
</dbReference>
<protein>
    <recommendedName>
        <fullName evidence="8">Sushi domain-containing protein</fullName>
    </recommendedName>
</protein>
<dbReference type="CDD" id="cd00033">
    <property type="entry name" value="CCP"/>
    <property type="match status" value="2"/>
</dbReference>
<keyword evidence="7" id="KW-0812">Transmembrane</keyword>
<feature type="domain" description="Sushi" evidence="8">
    <location>
        <begin position="62"/>
        <end position="122"/>
    </location>
</feature>
<evidence type="ECO:0000313" key="9">
    <source>
        <dbReference type="EMBL" id="KAK1329359.1"/>
    </source>
</evidence>
<feature type="disulfide bond" evidence="5">
    <location>
        <begin position="32"/>
        <end position="59"/>
    </location>
</feature>
<dbReference type="PANTHER" id="PTHR45656:SF3">
    <property type="entry name" value="CUB AND SUSHI DOMAIN-CONTAINING PROTEIN 1"/>
    <property type="match status" value="1"/>
</dbReference>
<dbReference type="Gene3D" id="2.10.70.10">
    <property type="entry name" value="Complement Module, domain 1"/>
    <property type="match status" value="2"/>
</dbReference>
<comment type="caution">
    <text evidence="9">The sequence shown here is derived from an EMBL/GenBank/DDBJ whole genome shotgun (WGS) entry which is preliminary data.</text>
</comment>
<evidence type="ECO:0000256" key="1">
    <source>
        <dbReference type="ARBA" id="ARBA00022659"/>
    </source>
</evidence>
<gene>
    <name evidence="9" type="ORF">QTO34_011543</name>
</gene>
<keyword evidence="1 5" id="KW-0768">Sushi</keyword>
<dbReference type="FunFam" id="2.10.70.10:FF:000014">
    <property type="entry name" value="Membrane cofactor protein"/>
    <property type="match status" value="1"/>
</dbReference>
<dbReference type="AlphaFoldDB" id="A0AA40HDV8"/>
<keyword evidence="2" id="KW-0732">Signal</keyword>
<evidence type="ECO:0000256" key="3">
    <source>
        <dbReference type="ARBA" id="ARBA00022737"/>
    </source>
</evidence>
<feature type="region of interest" description="Disordered" evidence="6">
    <location>
        <begin position="164"/>
        <end position="190"/>
    </location>
</feature>
<evidence type="ECO:0000256" key="7">
    <source>
        <dbReference type="SAM" id="Phobius"/>
    </source>
</evidence>
<feature type="disulfide bond" evidence="5">
    <location>
        <begin position="64"/>
        <end position="107"/>
    </location>
</feature>
<evidence type="ECO:0000259" key="8">
    <source>
        <dbReference type="PROSITE" id="PS50923"/>
    </source>
</evidence>
<name>A0AA40HDV8_CNENI</name>
<dbReference type="InterPro" id="IPR051277">
    <property type="entry name" value="SEZ6_CSMD_C4BPB_Regulators"/>
</dbReference>
<keyword evidence="4 5" id="KW-1015">Disulfide bond</keyword>
<feature type="compositionally biased region" description="Polar residues" evidence="6">
    <location>
        <begin position="179"/>
        <end position="190"/>
    </location>
</feature>
<dbReference type="Proteomes" id="UP001177744">
    <property type="component" value="Unassembled WGS sequence"/>
</dbReference>
<evidence type="ECO:0000256" key="4">
    <source>
        <dbReference type="ARBA" id="ARBA00023157"/>
    </source>
</evidence>
<dbReference type="SUPFAM" id="SSF57535">
    <property type="entry name" value="Complement control module/SCR domain"/>
    <property type="match status" value="2"/>
</dbReference>
<keyword evidence="7" id="KW-0472">Membrane</keyword>
<feature type="disulfide bond" evidence="5">
    <location>
        <begin position="93"/>
        <end position="120"/>
    </location>
</feature>
<evidence type="ECO:0000256" key="5">
    <source>
        <dbReference type="PROSITE-ProRule" id="PRU00302"/>
    </source>
</evidence>
<keyword evidence="7" id="KW-1133">Transmembrane helix</keyword>
<reference evidence="9" key="1">
    <citation type="submission" date="2023-06" db="EMBL/GenBank/DDBJ databases">
        <title>Reference genome for the Northern bat (Eptesicus nilssonii), a most northern bat species.</title>
        <authorList>
            <person name="Laine V.N."/>
            <person name="Pulliainen A.T."/>
            <person name="Lilley T.M."/>
        </authorList>
    </citation>
    <scope>NUCLEOTIDE SEQUENCE</scope>
    <source>
        <strain evidence="9">BLF_Eptnil</strain>
        <tissue evidence="9">Kidney</tissue>
    </source>
</reference>
<dbReference type="PANTHER" id="PTHR45656">
    <property type="entry name" value="PROTEIN CBR-CLEC-78"/>
    <property type="match status" value="1"/>
</dbReference>
<evidence type="ECO:0000256" key="6">
    <source>
        <dbReference type="SAM" id="MobiDB-lite"/>
    </source>
</evidence>